<dbReference type="KEGG" id="pbm:CL52_06780"/>
<dbReference type="RefSeq" id="WP_043219232.1">
    <property type="nucleotide sequence ID" value="NZ_CP007511.1"/>
</dbReference>
<keyword evidence="1" id="KW-0732">Signal</keyword>
<proteinExistence type="predicted"/>
<keyword evidence="5" id="KW-1185">Reference proteome</keyword>
<dbReference type="AlphaFoldDB" id="A0A8D3Y542"/>
<dbReference type="Proteomes" id="UP000182276">
    <property type="component" value="Unassembled WGS sequence"/>
</dbReference>
<feature type="signal peptide" evidence="1">
    <location>
        <begin position="1"/>
        <end position="30"/>
    </location>
</feature>
<evidence type="ECO:0000313" key="5">
    <source>
        <dbReference type="Proteomes" id="UP000182276"/>
    </source>
</evidence>
<dbReference type="GeneID" id="77259621"/>
<evidence type="ECO:0000256" key="1">
    <source>
        <dbReference type="SAM" id="SignalP"/>
    </source>
</evidence>
<protein>
    <submittedName>
        <fullName evidence="2">Uncharacterized protein</fullName>
    </submittedName>
</protein>
<accession>A0A8D3Y542</accession>
<evidence type="ECO:0000313" key="3">
    <source>
        <dbReference type="EMBL" id="SDM36299.1"/>
    </source>
</evidence>
<organism evidence="2 4">
    <name type="scientific">Stutzerimonas balearica DSM 6083</name>
    <dbReference type="NCBI Taxonomy" id="1123016"/>
    <lineage>
        <taxon>Bacteria</taxon>
        <taxon>Pseudomonadati</taxon>
        <taxon>Pseudomonadota</taxon>
        <taxon>Gammaproteobacteria</taxon>
        <taxon>Pseudomonadales</taxon>
        <taxon>Pseudomonadaceae</taxon>
        <taxon>Stutzerimonas</taxon>
    </lineage>
</organism>
<feature type="chain" id="PRO_5034451766" evidence="1">
    <location>
        <begin position="31"/>
        <end position="74"/>
    </location>
</feature>
<dbReference type="EMBL" id="CP007511">
    <property type="protein sequence ID" value="AJE17368.1"/>
    <property type="molecule type" value="Genomic_DNA"/>
</dbReference>
<name>A0A8D3Y542_9GAMM</name>
<dbReference type="Proteomes" id="UP000031271">
    <property type="component" value="Chromosome"/>
</dbReference>
<reference evidence="4" key="1">
    <citation type="submission" date="2014-03" db="EMBL/GenBank/DDBJ databases">
        <title>Complete genome of Pseudomonas balearica DSM 6083T, a sewage water isolate from an enrichment with 2-methylnaphthalene.</title>
        <authorList>
            <person name="Salva-Serra F."/>
            <person name="Jaen-Luchoro D."/>
            <person name="Busquets A."/>
            <person name="Pena A."/>
            <person name="Gomila M."/>
            <person name="Bosch R."/>
            <person name="Nogales B."/>
            <person name="Garcia-Valdes E."/>
            <person name="Lalucat J."/>
            <person name="Bennasar A."/>
        </authorList>
    </citation>
    <scope>NUCLEOTIDE SEQUENCE [LARGE SCALE GENOMIC DNA]</scope>
    <source>
        <strain evidence="4">DSM 6083</strain>
    </source>
</reference>
<gene>
    <name evidence="2" type="ORF">CL52_06780</name>
    <name evidence="3" type="ORF">SAMN05660875_104213</name>
</gene>
<sequence length="74" mass="7953">MPKPLYLISTTAVSIAAAFALQLPSAEKHAANASPAATYARSISPQPNRHPTAKLFNLSGDHIIAPTRAQRWVF</sequence>
<evidence type="ECO:0000313" key="2">
    <source>
        <dbReference type="EMBL" id="AJE17368.1"/>
    </source>
</evidence>
<evidence type="ECO:0000313" key="4">
    <source>
        <dbReference type="Proteomes" id="UP000031271"/>
    </source>
</evidence>
<dbReference type="EMBL" id="FNHO01000004">
    <property type="protein sequence ID" value="SDM36299.1"/>
    <property type="molecule type" value="Genomic_DNA"/>
</dbReference>
<reference evidence="2 4" key="3">
    <citation type="journal article" name="Genome Announc.">
        <title>Complete Genome Sequence of Pseudomonas balearica DSM 6083T.</title>
        <authorList>
            <person name="Bennasar-Figueras A."/>
            <person name="Salva-Serra F."/>
            <person name="Jaen-Luchoro D."/>
            <person name="Segui C."/>
            <person name="Aliaga F."/>
            <person name="Busquets A."/>
            <person name="Gomila M."/>
            <person name="Moore E.R."/>
            <person name="Lalucat J."/>
        </authorList>
    </citation>
    <scope>NUCLEOTIDE SEQUENCE [LARGE SCALE GENOMIC DNA]</scope>
    <source>
        <strain evidence="4">DSM 6083</strain>
        <strain evidence="2">DSM6083</strain>
    </source>
</reference>
<reference evidence="3 5" key="2">
    <citation type="submission" date="2016-10" db="EMBL/GenBank/DDBJ databases">
        <authorList>
            <person name="Varghese N."/>
            <person name="Submissions S."/>
        </authorList>
    </citation>
    <scope>NUCLEOTIDE SEQUENCE [LARGE SCALE GENOMIC DNA]</scope>
    <source>
        <strain evidence="3 5">DSM 6083</strain>
    </source>
</reference>